<dbReference type="Gene3D" id="3.40.50.2300">
    <property type="match status" value="1"/>
</dbReference>
<keyword evidence="1" id="KW-0597">Phosphoprotein</keyword>
<proteinExistence type="predicted"/>
<dbReference type="SUPFAM" id="SSF52172">
    <property type="entry name" value="CheY-like"/>
    <property type="match status" value="1"/>
</dbReference>
<dbReference type="PANTHER" id="PTHR44520">
    <property type="entry name" value="RESPONSE REGULATOR RCP1-RELATED"/>
    <property type="match status" value="1"/>
</dbReference>
<dbReference type="RefSeq" id="WP_215236529.1">
    <property type="nucleotide sequence ID" value="NZ_CAJRAU010000012.1"/>
</dbReference>
<keyword evidence="4" id="KW-1185">Reference proteome</keyword>
<evidence type="ECO:0000313" key="3">
    <source>
        <dbReference type="EMBL" id="CAG5074613.1"/>
    </source>
</evidence>
<feature type="modified residue" description="4-aspartylphosphate" evidence="1">
    <location>
        <position position="60"/>
    </location>
</feature>
<organism evidence="3 4">
    <name type="scientific">Dyadobacter linearis</name>
    <dbReference type="NCBI Taxonomy" id="2823330"/>
    <lineage>
        <taxon>Bacteria</taxon>
        <taxon>Pseudomonadati</taxon>
        <taxon>Bacteroidota</taxon>
        <taxon>Cytophagia</taxon>
        <taxon>Cytophagales</taxon>
        <taxon>Spirosomataceae</taxon>
        <taxon>Dyadobacter</taxon>
    </lineage>
</organism>
<dbReference type="InterPro" id="IPR052893">
    <property type="entry name" value="TCS_response_regulator"/>
</dbReference>
<dbReference type="Pfam" id="PF00072">
    <property type="entry name" value="Response_reg"/>
    <property type="match status" value="1"/>
</dbReference>
<comment type="caution">
    <text evidence="3">The sequence shown here is derived from an EMBL/GenBank/DDBJ whole genome shotgun (WGS) entry which is preliminary data.</text>
</comment>
<evidence type="ECO:0000256" key="1">
    <source>
        <dbReference type="PROSITE-ProRule" id="PRU00169"/>
    </source>
</evidence>
<dbReference type="Proteomes" id="UP000679725">
    <property type="component" value="Unassembled WGS sequence"/>
</dbReference>
<dbReference type="InterPro" id="IPR011006">
    <property type="entry name" value="CheY-like_superfamily"/>
</dbReference>
<dbReference type="SMART" id="SM00448">
    <property type="entry name" value="REC"/>
    <property type="match status" value="1"/>
</dbReference>
<protein>
    <submittedName>
        <fullName evidence="3">Chemotaxis protein CheY</fullName>
    </submittedName>
</protein>
<reference evidence="3 4" key="1">
    <citation type="submission" date="2021-04" db="EMBL/GenBank/DDBJ databases">
        <authorList>
            <person name="Rodrigo-Torres L."/>
            <person name="Arahal R. D."/>
            <person name="Lucena T."/>
        </authorList>
    </citation>
    <scope>NUCLEOTIDE SEQUENCE [LARGE SCALE GENOMIC DNA]</scope>
    <source>
        <strain evidence="3 4">CECT 9623</strain>
    </source>
</reference>
<name>A0ABM8UY63_9BACT</name>
<feature type="domain" description="Response regulatory" evidence="2">
    <location>
        <begin position="6"/>
        <end position="127"/>
    </location>
</feature>
<dbReference type="EMBL" id="CAJRAU010000012">
    <property type="protein sequence ID" value="CAG5074613.1"/>
    <property type="molecule type" value="Genomic_DNA"/>
</dbReference>
<evidence type="ECO:0000259" key="2">
    <source>
        <dbReference type="PROSITE" id="PS50110"/>
    </source>
</evidence>
<dbReference type="PANTHER" id="PTHR44520:SF2">
    <property type="entry name" value="RESPONSE REGULATOR RCP1"/>
    <property type="match status" value="1"/>
</dbReference>
<accession>A0ABM8UY63</accession>
<gene>
    <name evidence="3" type="primary">cheY_3</name>
    <name evidence="3" type="ORF">DYBT9623_05300</name>
</gene>
<evidence type="ECO:0000313" key="4">
    <source>
        <dbReference type="Proteomes" id="UP000679725"/>
    </source>
</evidence>
<sequence length="136" mass="15202">MKNPATIYLADDDFDDRSMLRDALIARIPGVEIVEAFDGQDLIDKIKPASSPLSMIILTDWNMPRLDGLEVAKIMKSDPGFKNIPIVMVSTNKEQKMIQQAYAAGISKYIVKPVLWTEFLSVAENIRSGFEKLAGR</sequence>
<dbReference type="InterPro" id="IPR001789">
    <property type="entry name" value="Sig_transdc_resp-reg_receiver"/>
</dbReference>
<dbReference type="PROSITE" id="PS50110">
    <property type="entry name" value="RESPONSE_REGULATORY"/>
    <property type="match status" value="1"/>
</dbReference>